<protein>
    <recommendedName>
        <fullName evidence="3">LamG domain-containing protein</fullName>
    </recommendedName>
</protein>
<dbReference type="SUPFAM" id="SSF49899">
    <property type="entry name" value="Concanavalin A-like lectins/glucanases"/>
    <property type="match status" value="1"/>
</dbReference>
<dbReference type="EMBL" id="CALNXI010003639">
    <property type="protein sequence ID" value="CAH3193907.1"/>
    <property type="molecule type" value="Genomic_DNA"/>
</dbReference>
<sequence length="139" mass="15162">STVFSIVTDGPVLSNGKWFHVAAMYDGLRGSAKIYIDGKLSKQESADPGVFLSRDWSKYAGIGEFGGRGRLEGFIDEFYIYNKTLAEAELKALIQKCQGPKSTMVLHLSFDKKSGTQFLDDSGLMNHARMPGPPAVPGQ</sequence>
<comment type="caution">
    <text evidence="1">The sequence shown here is derived from an EMBL/GenBank/DDBJ whole genome shotgun (WGS) entry which is preliminary data.</text>
</comment>
<evidence type="ECO:0000313" key="2">
    <source>
        <dbReference type="Proteomes" id="UP001159427"/>
    </source>
</evidence>
<name>A0ABN8SRY7_9CNID</name>
<gene>
    <name evidence="1" type="ORF">PEVE_00026756</name>
</gene>
<evidence type="ECO:0008006" key="3">
    <source>
        <dbReference type="Google" id="ProtNLM"/>
    </source>
</evidence>
<keyword evidence="2" id="KW-1185">Reference proteome</keyword>
<accession>A0ABN8SRY7</accession>
<dbReference type="Pfam" id="PF13385">
    <property type="entry name" value="Laminin_G_3"/>
    <property type="match status" value="1"/>
</dbReference>
<feature type="non-terminal residue" evidence="1">
    <location>
        <position position="1"/>
    </location>
</feature>
<dbReference type="Proteomes" id="UP001159427">
    <property type="component" value="Unassembled WGS sequence"/>
</dbReference>
<proteinExistence type="predicted"/>
<feature type="non-terminal residue" evidence="1">
    <location>
        <position position="139"/>
    </location>
</feature>
<evidence type="ECO:0000313" key="1">
    <source>
        <dbReference type="EMBL" id="CAH3193907.1"/>
    </source>
</evidence>
<dbReference type="Gene3D" id="2.60.120.200">
    <property type="match status" value="1"/>
</dbReference>
<dbReference type="InterPro" id="IPR013320">
    <property type="entry name" value="ConA-like_dom_sf"/>
</dbReference>
<organism evidence="1 2">
    <name type="scientific">Porites evermanni</name>
    <dbReference type="NCBI Taxonomy" id="104178"/>
    <lineage>
        <taxon>Eukaryota</taxon>
        <taxon>Metazoa</taxon>
        <taxon>Cnidaria</taxon>
        <taxon>Anthozoa</taxon>
        <taxon>Hexacorallia</taxon>
        <taxon>Scleractinia</taxon>
        <taxon>Fungiina</taxon>
        <taxon>Poritidae</taxon>
        <taxon>Porites</taxon>
    </lineage>
</organism>
<reference evidence="1 2" key="1">
    <citation type="submission" date="2022-05" db="EMBL/GenBank/DDBJ databases">
        <authorList>
            <consortium name="Genoscope - CEA"/>
            <person name="William W."/>
        </authorList>
    </citation>
    <scope>NUCLEOTIDE SEQUENCE [LARGE SCALE GENOMIC DNA]</scope>
</reference>